<proteinExistence type="predicted"/>
<dbReference type="EMBL" id="JAHRIP010000470">
    <property type="protein sequence ID" value="MEQ2279366.1"/>
    <property type="molecule type" value="Genomic_DNA"/>
</dbReference>
<evidence type="ECO:0000313" key="3">
    <source>
        <dbReference type="EMBL" id="MEQ2279366.1"/>
    </source>
</evidence>
<name>A0ABV0XD42_9TELE</name>
<accession>A0ABV0XD42</accession>
<evidence type="ECO:0000259" key="2">
    <source>
        <dbReference type="PROSITE" id="PS51361"/>
    </source>
</evidence>
<dbReference type="InterPro" id="IPR009471">
    <property type="entry name" value="Ten_N"/>
</dbReference>
<dbReference type="PROSITE" id="PS51361">
    <property type="entry name" value="TENEURIN_N"/>
    <property type="match status" value="1"/>
</dbReference>
<feature type="compositionally biased region" description="Polar residues" evidence="1">
    <location>
        <begin position="49"/>
        <end position="79"/>
    </location>
</feature>
<reference evidence="3 4" key="1">
    <citation type="submission" date="2021-06" db="EMBL/GenBank/DDBJ databases">
        <authorList>
            <person name="Palmer J.M."/>
        </authorList>
    </citation>
    <scope>NUCLEOTIDE SEQUENCE [LARGE SCALE GENOMIC DNA]</scope>
    <source>
        <strain evidence="3 4">AS_MEX2019</strain>
        <tissue evidence="3">Muscle</tissue>
    </source>
</reference>
<organism evidence="3 4">
    <name type="scientific">Ameca splendens</name>
    <dbReference type="NCBI Taxonomy" id="208324"/>
    <lineage>
        <taxon>Eukaryota</taxon>
        <taxon>Metazoa</taxon>
        <taxon>Chordata</taxon>
        <taxon>Craniata</taxon>
        <taxon>Vertebrata</taxon>
        <taxon>Euteleostomi</taxon>
        <taxon>Actinopterygii</taxon>
        <taxon>Neopterygii</taxon>
        <taxon>Teleostei</taxon>
        <taxon>Neoteleostei</taxon>
        <taxon>Acanthomorphata</taxon>
        <taxon>Ovalentaria</taxon>
        <taxon>Atherinomorphae</taxon>
        <taxon>Cyprinodontiformes</taxon>
        <taxon>Goodeidae</taxon>
        <taxon>Ameca</taxon>
    </lineage>
</organism>
<evidence type="ECO:0000313" key="4">
    <source>
        <dbReference type="Proteomes" id="UP001469553"/>
    </source>
</evidence>
<keyword evidence="4" id="KW-1185">Reference proteome</keyword>
<feature type="region of interest" description="Disordered" evidence="1">
    <location>
        <begin position="26"/>
        <end position="119"/>
    </location>
</feature>
<sequence>MEREKSLSRWNSEHFLSDHKVLLLPPLCSEQPSNHHGSTLPPVPPPHRQQPSVTALNQALGSTHHAGQNLNLSRQLTPPSGSPAPVAGQSPAELQTTPPESVPLQDSWVLGSNVPLETR</sequence>
<protein>
    <submittedName>
        <fullName evidence="3">Teneurin-3</fullName>
    </submittedName>
</protein>
<gene>
    <name evidence="3" type="primary">TENM3_2</name>
    <name evidence="3" type="ORF">AMECASPLE_008693</name>
</gene>
<feature type="domain" description="Teneurin N-terminal" evidence="2">
    <location>
        <begin position="1"/>
        <end position="119"/>
    </location>
</feature>
<dbReference type="Proteomes" id="UP001469553">
    <property type="component" value="Unassembled WGS sequence"/>
</dbReference>
<evidence type="ECO:0000256" key="1">
    <source>
        <dbReference type="SAM" id="MobiDB-lite"/>
    </source>
</evidence>
<comment type="caution">
    <text evidence="3">The sequence shown here is derived from an EMBL/GenBank/DDBJ whole genome shotgun (WGS) entry which is preliminary data.</text>
</comment>
<dbReference type="Pfam" id="PF06484">
    <property type="entry name" value="Ten_N"/>
    <property type="match status" value="1"/>
</dbReference>